<reference evidence="2 3" key="1">
    <citation type="journal article" date="2016" name="Nat. Commun.">
        <title>Thousands of microbial genomes shed light on interconnected biogeochemical processes in an aquifer system.</title>
        <authorList>
            <person name="Anantharaman K."/>
            <person name="Brown C.T."/>
            <person name="Hug L.A."/>
            <person name="Sharon I."/>
            <person name="Castelle C.J."/>
            <person name="Probst A.J."/>
            <person name="Thomas B.C."/>
            <person name="Singh A."/>
            <person name="Wilkins M.J."/>
            <person name="Karaoz U."/>
            <person name="Brodie E.L."/>
            <person name="Williams K.H."/>
            <person name="Hubbard S.S."/>
            <person name="Banfield J.F."/>
        </authorList>
    </citation>
    <scope>NUCLEOTIDE SEQUENCE [LARGE SCALE GENOMIC DNA]</scope>
</reference>
<organism evidence="2 3">
    <name type="scientific">Candidatus Yanofskybacteria bacterium RIFCSPHIGHO2_02_FULL_43_15c</name>
    <dbReference type="NCBI Taxonomy" id="1802679"/>
    <lineage>
        <taxon>Bacteria</taxon>
        <taxon>Candidatus Yanofskyibacteriota</taxon>
    </lineage>
</organism>
<dbReference type="PANTHER" id="PTHR37309">
    <property type="entry name" value="SLR0284 PROTEIN"/>
    <property type="match status" value="1"/>
</dbReference>
<evidence type="ECO:0000256" key="1">
    <source>
        <dbReference type="SAM" id="Phobius"/>
    </source>
</evidence>
<sequence length="120" mass="13134">MLAFIIRLFSNSVALGIAHWFVPGFVINDGLKGFVIAGAVLGLLNLIAKPILKFISTPIIILTLGIFSLIINAFLLWLVSYLLNFVNIQTISALIWATIIVTFANVILTSLSKAFRTNET</sequence>
<evidence type="ECO:0000313" key="2">
    <source>
        <dbReference type="EMBL" id="OGN12246.1"/>
    </source>
</evidence>
<dbReference type="PANTHER" id="PTHR37309:SF1">
    <property type="entry name" value="SLR0284 PROTEIN"/>
    <property type="match status" value="1"/>
</dbReference>
<dbReference type="Pfam" id="PF04020">
    <property type="entry name" value="Phage_holin_4_2"/>
    <property type="match status" value="1"/>
</dbReference>
<keyword evidence="1" id="KW-1133">Transmembrane helix</keyword>
<evidence type="ECO:0000313" key="3">
    <source>
        <dbReference type="Proteomes" id="UP000178197"/>
    </source>
</evidence>
<proteinExistence type="predicted"/>
<gene>
    <name evidence="2" type="ORF">A3C71_03085</name>
</gene>
<accession>A0A1F8FIS6</accession>
<evidence type="ECO:0008006" key="4">
    <source>
        <dbReference type="Google" id="ProtNLM"/>
    </source>
</evidence>
<comment type="caution">
    <text evidence="2">The sequence shown here is derived from an EMBL/GenBank/DDBJ whole genome shotgun (WGS) entry which is preliminary data.</text>
</comment>
<feature type="transmembrane region" description="Helical" evidence="1">
    <location>
        <begin position="59"/>
        <end position="79"/>
    </location>
</feature>
<name>A0A1F8FIS6_9BACT</name>
<feature type="transmembrane region" description="Helical" evidence="1">
    <location>
        <begin position="85"/>
        <end position="108"/>
    </location>
</feature>
<dbReference type="Proteomes" id="UP000178197">
    <property type="component" value="Unassembled WGS sequence"/>
</dbReference>
<keyword evidence="1" id="KW-0812">Transmembrane</keyword>
<dbReference type="AlphaFoldDB" id="A0A1F8FIS6"/>
<protein>
    <recommendedName>
        <fullName evidence="4">Phage holin family protein</fullName>
    </recommendedName>
</protein>
<keyword evidence="1" id="KW-0472">Membrane</keyword>
<dbReference type="EMBL" id="MGJT01000020">
    <property type="protein sequence ID" value="OGN12246.1"/>
    <property type="molecule type" value="Genomic_DNA"/>
</dbReference>
<feature type="transmembrane region" description="Helical" evidence="1">
    <location>
        <begin position="30"/>
        <end position="47"/>
    </location>
</feature>
<dbReference type="InterPro" id="IPR007165">
    <property type="entry name" value="Phage_holin_4_2"/>
</dbReference>